<dbReference type="InterPro" id="IPR006260">
    <property type="entry name" value="TonB/TolA_C"/>
</dbReference>
<dbReference type="EMBL" id="JABAIL010000002">
    <property type="protein sequence ID" value="NLR90769.1"/>
    <property type="molecule type" value="Genomic_DNA"/>
</dbReference>
<comment type="subcellular location">
    <subcellularLocation>
        <location evidence="1">Cell inner membrane</location>
        <topology evidence="1">Single-pass membrane protein</topology>
        <orientation evidence="1">Periplasmic side</orientation>
    </subcellularLocation>
</comment>
<evidence type="ECO:0000256" key="5">
    <source>
        <dbReference type="ARBA" id="ARBA00022519"/>
    </source>
</evidence>
<comment type="similarity">
    <text evidence="2">Belongs to the TonB family.</text>
</comment>
<dbReference type="InterPro" id="IPR008756">
    <property type="entry name" value="Peptidase_M56"/>
</dbReference>
<evidence type="ECO:0000313" key="12">
    <source>
        <dbReference type="EMBL" id="NLR90769.1"/>
    </source>
</evidence>
<evidence type="ECO:0000256" key="1">
    <source>
        <dbReference type="ARBA" id="ARBA00004383"/>
    </source>
</evidence>
<dbReference type="Proteomes" id="UP000585050">
    <property type="component" value="Unassembled WGS sequence"/>
</dbReference>
<dbReference type="GO" id="GO:0015031">
    <property type="term" value="P:protein transport"/>
    <property type="evidence" value="ECO:0007669"/>
    <property type="project" value="UniProtKB-KW"/>
</dbReference>
<dbReference type="GO" id="GO:0031992">
    <property type="term" value="F:energy transducer activity"/>
    <property type="evidence" value="ECO:0007669"/>
    <property type="project" value="InterPro"/>
</dbReference>
<dbReference type="GO" id="GO:0055085">
    <property type="term" value="P:transmembrane transport"/>
    <property type="evidence" value="ECO:0007669"/>
    <property type="project" value="InterPro"/>
</dbReference>
<evidence type="ECO:0000256" key="2">
    <source>
        <dbReference type="ARBA" id="ARBA00006555"/>
    </source>
</evidence>
<accession>A0A7X8XV07</accession>
<sequence>MLSYLFISSIGLTLLALFYLIFLKRETFFQLNRFTILIGVMISILFPLLNILPEEQQTVIANTIPVITLPVLQVGDLSLSTTSAVTLSDHEIALLFYASVVFLFTIKFTLSNLKLWKFIVRNPKEKRLNKQLIITNGQYPTFAYLGYIFWDNSKKLSKHEADLILHHEIAHVKDFHSIDIFIMELLKCIFWFHPAIYIIDAALRTQHEYIADQKANQMTNDSSYRQLMVRSLFDELSISVGHGFQFSTIKSRINMLKQQRSAQWKRVHSIFSIVFLSSIIVLAQACVKDGLTTDVDPRIKDLQGDIVFGYAIDNEIYWTSENMKTFFQGYESEQTTDLIKQLEAVKDKNLFPSYISENVNNLLIADMDKDKLSEELIQKIKALPSSRRFTTLKEGSSETYTDEQLKNDVFEVVDQPAIYKGGMQKLYAQLAKEISYPTKAKELNIEGKVYIQFTVNQDGSLTDMKALKSPDYLLEEEALRAAQKVMTDWQPAEHQGQTVKQRLVMPISFKL</sequence>
<gene>
    <name evidence="12" type="ORF">HGP29_06110</name>
</gene>
<evidence type="ECO:0000256" key="7">
    <source>
        <dbReference type="ARBA" id="ARBA00022927"/>
    </source>
</evidence>
<evidence type="ECO:0000256" key="10">
    <source>
        <dbReference type="SAM" id="Phobius"/>
    </source>
</evidence>
<feature type="transmembrane region" description="Helical" evidence="10">
    <location>
        <begin position="6"/>
        <end position="22"/>
    </location>
</feature>
<keyword evidence="13" id="KW-1185">Reference proteome</keyword>
<feature type="transmembrane region" description="Helical" evidence="10">
    <location>
        <begin position="34"/>
        <end position="52"/>
    </location>
</feature>
<proteinExistence type="inferred from homology"/>
<dbReference type="PRINTS" id="PR01374">
    <property type="entry name" value="TONBPROTEIN"/>
</dbReference>
<feature type="domain" description="TonB C-terminal" evidence="11">
    <location>
        <begin position="421"/>
        <end position="511"/>
    </location>
</feature>
<keyword evidence="5" id="KW-0997">Cell inner membrane</keyword>
<protein>
    <submittedName>
        <fullName evidence="12">TonB family protein</fullName>
    </submittedName>
</protein>
<dbReference type="GO" id="GO:0030288">
    <property type="term" value="C:outer membrane-bounded periplasmic space"/>
    <property type="evidence" value="ECO:0007669"/>
    <property type="project" value="InterPro"/>
</dbReference>
<feature type="transmembrane region" description="Helical" evidence="10">
    <location>
        <begin position="267"/>
        <end position="285"/>
    </location>
</feature>
<dbReference type="AlphaFoldDB" id="A0A7X8XV07"/>
<organism evidence="12 13">
    <name type="scientific">Flammeovirga agarivorans</name>
    <dbReference type="NCBI Taxonomy" id="2726742"/>
    <lineage>
        <taxon>Bacteria</taxon>
        <taxon>Pseudomonadati</taxon>
        <taxon>Bacteroidota</taxon>
        <taxon>Cytophagia</taxon>
        <taxon>Cytophagales</taxon>
        <taxon>Flammeovirgaceae</taxon>
        <taxon>Flammeovirga</taxon>
    </lineage>
</organism>
<dbReference type="InterPro" id="IPR037682">
    <property type="entry name" value="TonB_C"/>
</dbReference>
<evidence type="ECO:0000256" key="9">
    <source>
        <dbReference type="ARBA" id="ARBA00023136"/>
    </source>
</evidence>
<evidence type="ECO:0000256" key="8">
    <source>
        <dbReference type="ARBA" id="ARBA00022989"/>
    </source>
</evidence>
<feature type="transmembrane region" description="Helical" evidence="10">
    <location>
        <begin position="92"/>
        <end position="110"/>
    </location>
</feature>
<dbReference type="RefSeq" id="WP_168881485.1">
    <property type="nucleotide sequence ID" value="NZ_JABAIL010000002.1"/>
</dbReference>
<dbReference type="SUPFAM" id="SSF74653">
    <property type="entry name" value="TolA/TonB C-terminal domain"/>
    <property type="match status" value="1"/>
</dbReference>
<keyword evidence="7" id="KW-0653">Protein transport</keyword>
<keyword evidence="4" id="KW-1003">Cell membrane</keyword>
<dbReference type="PROSITE" id="PS52015">
    <property type="entry name" value="TONB_CTD"/>
    <property type="match status" value="1"/>
</dbReference>
<dbReference type="Pfam" id="PF05569">
    <property type="entry name" value="Peptidase_M56"/>
    <property type="match status" value="1"/>
</dbReference>
<keyword evidence="3" id="KW-0813">Transport</keyword>
<dbReference type="NCBIfam" id="TIGR01352">
    <property type="entry name" value="tonB_Cterm"/>
    <property type="match status" value="1"/>
</dbReference>
<evidence type="ECO:0000256" key="3">
    <source>
        <dbReference type="ARBA" id="ARBA00022448"/>
    </source>
</evidence>
<evidence type="ECO:0000256" key="4">
    <source>
        <dbReference type="ARBA" id="ARBA00022475"/>
    </source>
</evidence>
<dbReference type="PANTHER" id="PTHR33446:SF2">
    <property type="entry name" value="PROTEIN TONB"/>
    <property type="match status" value="1"/>
</dbReference>
<dbReference type="InterPro" id="IPR003538">
    <property type="entry name" value="TonB"/>
</dbReference>
<reference evidence="12 13" key="1">
    <citation type="submission" date="2020-04" db="EMBL/GenBank/DDBJ databases">
        <title>Flammeovirga sp. SR4, a novel species isolated from seawater.</title>
        <authorList>
            <person name="Wang X."/>
        </authorList>
    </citation>
    <scope>NUCLEOTIDE SEQUENCE [LARGE SCALE GENOMIC DNA]</scope>
    <source>
        <strain evidence="12 13">SR4</strain>
    </source>
</reference>
<dbReference type="PANTHER" id="PTHR33446">
    <property type="entry name" value="PROTEIN TONB-RELATED"/>
    <property type="match status" value="1"/>
</dbReference>
<dbReference type="GO" id="GO:0098797">
    <property type="term" value="C:plasma membrane protein complex"/>
    <property type="evidence" value="ECO:0007669"/>
    <property type="project" value="TreeGrafter"/>
</dbReference>
<feature type="transmembrane region" description="Helical" evidence="10">
    <location>
        <begin position="180"/>
        <end position="199"/>
    </location>
</feature>
<keyword evidence="8 10" id="KW-1133">Transmembrane helix</keyword>
<evidence type="ECO:0000256" key="6">
    <source>
        <dbReference type="ARBA" id="ARBA00022692"/>
    </source>
</evidence>
<feature type="transmembrane region" description="Helical" evidence="10">
    <location>
        <begin position="131"/>
        <end position="150"/>
    </location>
</feature>
<dbReference type="InterPro" id="IPR051045">
    <property type="entry name" value="TonB-dependent_transducer"/>
</dbReference>
<dbReference type="Gene3D" id="3.30.1150.10">
    <property type="match status" value="1"/>
</dbReference>
<comment type="caution">
    <text evidence="12">The sequence shown here is derived from an EMBL/GenBank/DDBJ whole genome shotgun (WGS) entry which is preliminary data.</text>
</comment>
<dbReference type="Pfam" id="PF03544">
    <property type="entry name" value="TonB_C"/>
    <property type="match status" value="1"/>
</dbReference>
<evidence type="ECO:0000259" key="11">
    <source>
        <dbReference type="PROSITE" id="PS52015"/>
    </source>
</evidence>
<keyword evidence="6 10" id="KW-0812">Transmembrane</keyword>
<keyword evidence="9 10" id="KW-0472">Membrane</keyword>
<evidence type="ECO:0000313" key="13">
    <source>
        <dbReference type="Proteomes" id="UP000585050"/>
    </source>
</evidence>
<name>A0A7X8XV07_9BACT</name>
<dbReference type="GO" id="GO:0015891">
    <property type="term" value="P:siderophore transport"/>
    <property type="evidence" value="ECO:0007669"/>
    <property type="project" value="InterPro"/>
</dbReference>